<accession>A0A1G2DWA1</accession>
<evidence type="ECO:0000256" key="2">
    <source>
        <dbReference type="ARBA" id="ARBA00012838"/>
    </source>
</evidence>
<evidence type="ECO:0000259" key="15">
    <source>
        <dbReference type="Pfam" id="PF09334"/>
    </source>
</evidence>
<evidence type="ECO:0000256" key="3">
    <source>
        <dbReference type="ARBA" id="ARBA00022598"/>
    </source>
</evidence>
<organism evidence="16 17">
    <name type="scientific">Candidatus Nealsonbacteria bacterium RBG_13_36_15</name>
    <dbReference type="NCBI Taxonomy" id="1801660"/>
    <lineage>
        <taxon>Bacteria</taxon>
        <taxon>Candidatus Nealsoniibacteriota</taxon>
    </lineage>
</organism>
<dbReference type="GO" id="GO:0004825">
    <property type="term" value="F:methionine-tRNA ligase activity"/>
    <property type="evidence" value="ECO:0007669"/>
    <property type="project" value="UniProtKB-EC"/>
</dbReference>
<dbReference type="InterPro" id="IPR023457">
    <property type="entry name" value="Met-tRNA_synth_2"/>
</dbReference>
<reference evidence="16 17" key="1">
    <citation type="journal article" date="2016" name="Nat. Commun.">
        <title>Thousands of microbial genomes shed light on interconnected biogeochemical processes in an aquifer system.</title>
        <authorList>
            <person name="Anantharaman K."/>
            <person name="Brown C.T."/>
            <person name="Hug L.A."/>
            <person name="Sharon I."/>
            <person name="Castelle C.J."/>
            <person name="Probst A.J."/>
            <person name="Thomas B.C."/>
            <person name="Singh A."/>
            <person name="Wilkins M.J."/>
            <person name="Karaoz U."/>
            <person name="Brodie E.L."/>
            <person name="Williams K.H."/>
            <person name="Hubbard S.S."/>
            <person name="Banfield J.F."/>
        </authorList>
    </citation>
    <scope>NUCLEOTIDE SEQUENCE [LARGE SCALE GENOMIC DNA]</scope>
</reference>
<gene>
    <name evidence="16" type="ORF">A2Z78_00420</name>
</gene>
<feature type="compositionally biased region" description="Basic residues" evidence="12">
    <location>
        <begin position="474"/>
        <end position="487"/>
    </location>
</feature>
<evidence type="ECO:0000313" key="16">
    <source>
        <dbReference type="EMBL" id="OGZ17905.1"/>
    </source>
</evidence>
<dbReference type="Pfam" id="PF09334">
    <property type="entry name" value="tRNA-synt_1g"/>
    <property type="match status" value="1"/>
</dbReference>
<dbReference type="EC" id="6.1.1.10" evidence="2"/>
<dbReference type="GO" id="GO:0005524">
    <property type="term" value="F:ATP binding"/>
    <property type="evidence" value="ECO:0007669"/>
    <property type="project" value="UniProtKB-KW"/>
</dbReference>
<dbReference type="GO" id="GO:0046872">
    <property type="term" value="F:metal ion binding"/>
    <property type="evidence" value="ECO:0007669"/>
    <property type="project" value="UniProtKB-KW"/>
</dbReference>
<dbReference type="STRING" id="1801660.A2Z78_00420"/>
<keyword evidence="8 11" id="KW-0648">Protein biosynthesis</keyword>
<keyword evidence="9 11" id="KW-0030">Aminoacyl-tRNA synthetase</keyword>
<dbReference type="Gene3D" id="3.40.50.620">
    <property type="entry name" value="HUPs"/>
    <property type="match status" value="1"/>
</dbReference>
<dbReference type="PANTHER" id="PTHR43326:SF1">
    <property type="entry name" value="METHIONINE--TRNA LIGASE, MITOCHONDRIAL"/>
    <property type="match status" value="1"/>
</dbReference>
<name>A0A1G2DWA1_9BACT</name>
<evidence type="ECO:0000256" key="10">
    <source>
        <dbReference type="ARBA" id="ARBA00047364"/>
    </source>
</evidence>
<dbReference type="FunFam" id="2.170.220.10:FF:000001">
    <property type="entry name" value="methionine--tRNA ligase, mitochondrial"/>
    <property type="match status" value="1"/>
</dbReference>
<dbReference type="EMBL" id="MHLV01000010">
    <property type="protein sequence ID" value="OGZ17905.1"/>
    <property type="molecule type" value="Genomic_DNA"/>
</dbReference>
<keyword evidence="7 11" id="KW-0067">ATP-binding</keyword>
<dbReference type="InterPro" id="IPR013155">
    <property type="entry name" value="M/V/L/I-tRNA-synth_anticd-bd"/>
</dbReference>
<evidence type="ECO:0000259" key="14">
    <source>
        <dbReference type="Pfam" id="PF08264"/>
    </source>
</evidence>
<comment type="catalytic activity">
    <reaction evidence="10">
        <text>tRNA(Met) + L-methionine + ATP = L-methionyl-tRNA(Met) + AMP + diphosphate</text>
        <dbReference type="Rhea" id="RHEA:13481"/>
        <dbReference type="Rhea" id="RHEA-COMP:9667"/>
        <dbReference type="Rhea" id="RHEA-COMP:9698"/>
        <dbReference type="ChEBI" id="CHEBI:30616"/>
        <dbReference type="ChEBI" id="CHEBI:33019"/>
        <dbReference type="ChEBI" id="CHEBI:57844"/>
        <dbReference type="ChEBI" id="CHEBI:78442"/>
        <dbReference type="ChEBI" id="CHEBI:78530"/>
        <dbReference type="ChEBI" id="CHEBI:456215"/>
        <dbReference type="EC" id="6.1.1.10"/>
    </reaction>
</comment>
<dbReference type="InterPro" id="IPR032678">
    <property type="entry name" value="tRNA-synt_1_cat_dom"/>
</dbReference>
<dbReference type="PRINTS" id="PR01041">
    <property type="entry name" value="TRNASYNTHMET"/>
</dbReference>
<dbReference type="InterPro" id="IPR033911">
    <property type="entry name" value="MetRS_core"/>
</dbReference>
<dbReference type="Pfam" id="PF01406">
    <property type="entry name" value="tRNA-synt_1e"/>
    <property type="match status" value="1"/>
</dbReference>
<dbReference type="PANTHER" id="PTHR43326">
    <property type="entry name" value="METHIONYL-TRNA SYNTHETASE"/>
    <property type="match status" value="1"/>
</dbReference>
<dbReference type="AlphaFoldDB" id="A0A1G2DWA1"/>
<sequence length="487" mass="56233">MSSQKEKFYITTAIDYVNADPHLGHALEKIQADVIARYHRLLGKDVFFLTGTDEHGVKIVKAAEEKNKTPEELASQNTQKFKDLCKVLNISNDDFIKTSDQKKHWPSVKKIWEKLKANGDIYKKEYQGLYCSGCEAFITKKDLKDGRCVIHQKEPEAIEEENYFFKLSRYSKEIEKAIQEDKIKIIPETRKNEILNFIGRGLKDVSFSRPRKDLKWGIPVPDDESQTIYVWTDALTNYISAIGYDKNSIKFKKYWPADVHCIGKDILRFHAAIWPGILLSAGIELPKNIFVHGFISVDGQKMSKSLGNVINPFELVKKYGTDPVRYFLLREIPPTEDGDFTYEKFEKRYNADLSSGLGNLVARTLTLAEKIEINSYVSKSIKPKIDETWQNYRKFLDELKFNEALSSIWGLIGFCDKYIEKEKPWENKDPEVIKELLSALSNIASLLQPFLPETSEKIFQQLGTDPKKKEEKFKPKKGKPLFPKFRS</sequence>
<comment type="similarity">
    <text evidence="11">Belongs to the class-I aminoacyl-tRNA synthetase family.</text>
</comment>
<evidence type="ECO:0000259" key="13">
    <source>
        <dbReference type="Pfam" id="PF01406"/>
    </source>
</evidence>
<keyword evidence="4" id="KW-0479">Metal-binding</keyword>
<keyword evidence="6" id="KW-0862">Zinc</keyword>
<keyword evidence="3 11" id="KW-0436">Ligase</keyword>
<dbReference type="GO" id="GO:0006431">
    <property type="term" value="P:methionyl-tRNA aminoacylation"/>
    <property type="evidence" value="ECO:0007669"/>
    <property type="project" value="InterPro"/>
</dbReference>
<feature type="domain" description="Methionyl/Leucyl tRNA synthetase" evidence="15">
    <location>
        <begin position="134"/>
        <end position="365"/>
    </location>
</feature>
<dbReference type="CDD" id="cd07957">
    <property type="entry name" value="Anticodon_Ia_Met"/>
    <property type="match status" value="1"/>
</dbReference>
<comment type="cofactor">
    <cofactor evidence="1">
        <name>Zn(2+)</name>
        <dbReference type="ChEBI" id="CHEBI:29105"/>
    </cofactor>
</comment>
<dbReference type="InterPro" id="IPR015413">
    <property type="entry name" value="Methionyl/Leucyl_tRNA_Synth"/>
</dbReference>
<evidence type="ECO:0000256" key="8">
    <source>
        <dbReference type="ARBA" id="ARBA00022917"/>
    </source>
</evidence>
<dbReference type="SUPFAM" id="SSF47323">
    <property type="entry name" value="Anticodon-binding domain of a subclass of class I aminoacyl-tRNA synthetases"/>
    <property type="match status" value="1"/>
</dbReference>
<dbReference type="SUPFAM" id="SSF52374">
    <property type="entry name" value="Nucleotidylyl transferase"/>
    <property type="match status" value="1"/>
</dbReference>
<feature type="domain" description="tRNA synthetases class I catalytic" evidence="13">
    <location>
        <begin position="17"/>
        <end position="128"/>
    </location>
</feature>
<feature type="region of interest" description="Disordered" evidence="12">
    <location>
        <begin position="463"/>
        <end position="487"/>
    </location>
</feature>
<dbReference type="InterPro" id="IPR014729">
    <property type="entry name" value="Rossmann-like_a/b/a_fold"/>
</dbReference>
<proteinExistence type="inferred from homology"/>
<dbReference type="Pfam" id="PF08264">
    <property type="entry name" value="Anticodon_1"/>
    <property type="match status" value="1"/>
</dbReference>
<evidence type="ECO:0000256" key="12">
    <source>
        <dbReference type="SAM" id="MobiDB-lite"/>
    </source>
</evidence>
<evidence type="ECO:0000256" key="4">
    <source>
        <dbReference type="ARBA" id="ARBA00022723"/>
    </source>
</evidence>
<evidence type="ECO:0000256" key="7">
    <source>
        <dbReference type="ARBA" id="ARBA00022840"/>
    </source>
</evidence>
<evidence type="ECO:0000256" key="5">
    <source>
        <dbReference type="ARBA" id="ARBA00022741"/>
    </source>
</evidence>
<evidence type="ECO:0000256" key="1">
    <source>
        <dbReference type="ARBA" id="ARBA00001947"/>
    </source>
</evidence>
<dbReference type="InterPro" id="IPR009080">
    <property type="entry name" value="tRNAsynth_Ia_anticodon-bd"/>
</dbReference>
<feature type="domain" description="Methionyl/Valyl/Leucyl/Isoleucyl-tRNA synthetase anticodon-binding" evidence="14">
    <location>
        <begin position="384"/>
        <end position="467"/>
    </location>
</feature>
<evidence type="ECO:0000256" key="11">
    <source>
        <dbReference type="RuleBase" id="RU363039"/>
    </source>
</evidence>
<dbReference type="Gene3D" id="2.170.220.10">
    <property type="match status" value="1"/>
</dbReference>
<dbReference type="Proteomes" id="UP000176752">
    <property type="component" value="Unassembled WGS sequence"/>
</dbReference>
<comment type="caution">
    <text evidence="16">The sequence shown here is derived from an EMBL/GenBank/DDBJ whole genome shotgun (WGS) entry which is preliminary data.</text>
</comment>
<dbReference type="CDD" id="cd00814">
    <property type="entry name" value="MetRS_core"/>
    <property type="match status" value="1"/>
</dbReference>
<evidence type="ECO:0000256" key="6">
    <source>
        <dbReference type="ARBA" id="ARBA00022833"/>
    </source>
</evidence>
<keyword evidence="5 11" id="KW-0547">Nucleotide-binding</keyword>
<dbReference type="InterPro" id="IPR041872">
    <property type="entry name" value="Anticodon_Met"/>
</dbReference>
<evidence type="ECO:0000256" key="9">
    <source>
        <dbReference type="ARBA" id="ARBA00023146"/>
    </source>
</evidence>
<evidence type="ECO:0000313" key="17">
    <source>
        <dbReference type="Proteomes" id="UP000176752"/>
    </source>
</evidence>
<dbReference type="Gene3D" id="1.10.730.10">
    <property type="entry name" value="Isoleucyl-tRNA Synthetase, Domain 1"/>
    <property type="match status" value="1"/>
</dbReference>
<protein>
    <recommendedName>
        <fullName evidence="2">methionine--tRNA ligase</fullName>
        <ecNumber evidence="2">6.1.1.10</ecNumber>
    </recommendedName>
</protein>